<dbReference type="InterPro" id="IPR006461">
    <property type="entry name" value="PLAC_motif_containing"/>
</dbReference>
<protein>
    <recommendedName>
        <fullName evidence="4">PLAC8 family protein</fullName>
    </recommendedName>
</protein>
<accession>A0A8H4RAU9</accession>
<evidence type="ECO:0008006" key="4">
    <source>
        <dbReference type="Google" id="ProtNLM"/>
    </source>
</evidence>
<feature type="region of interest" description="Disordered" evidence="1">
    <location>
        <begin position="1"/>
        <end position="20"/>
    </location>
</feature>
<proteinExistence type="predicted"/>
<keyword evidence="3" id="KW-1185">Reference proteome</keyword>
<reference evidence="2 3" key="1">
    <citation type="submission" date="2020-03" db="EMBL/GenBank/DDBJ databases">
        <title>Draft Genome Sequence of Cudoniella acicularis.</title>
        <authorList>
            <person name="Buettner E."/>
            <person name="Kellner H."/>
        </authorList>
    </citation>
    <scope>NUCLEOTIDE SEQUENCE [LARGE SCALE GENOMIC DNA]</scope>
    <source>
        <strain evidence="2 3">DSM 108380</strain>
    </source>
</reference>
<evidence type="ECO:0000256" key="1">
    <source>
        <dbReference type="SAM" id="MobiDB-lite"/>
    </source>
</evidence>
<comment type="caution">
    <text evidence="2">The sequence shown here is derived from an EMBL/GenBank/DDBJ whole genome shotgun (WGS) entry which is preliminary data.</text>
</comment>
<name>A0A8H4RAU9_9HELO</name>
<dbReference type="Proteomes" id="UP000566819">
    <property type="component" value="Unassembled WGS sequence"/>
</dbReference>
<organism evidence="2 3">
    <name type="scientific">Cudoniella acicularis</name>
    <dbReference type="NCBI Taxonomy" id="354080"/>
    <lineage>
        <taxon>Eukaryota</taxon>
        <taxon>Fungi</taxon>
        <taxon>Dikarya</taxon>
        <taxon>Ascomycota</taxon>
        <taxon>Pezizomycotina</taxon>
        <taxon>Leotiomycetes</taxon>
        <taxon>Helotiales</taxon>
        <taxon>Tricladiaceae</taxon>
        <taxon>Cudoniella</taxon>
    </lineage>
</organism>
<dbReference type="Pfam" id="PF04749">
    <property type="entry name" value="PLAC8"/>
    <property type="match status" value="1"/>
</dbReference>
<evidence type="ECO:0000313" key="2">
    <source>
        <dbReference type="EMBL" id="KAF4625936.1"/>
    </source>
</evidence>
<evidence type="ECO:0000313" key="3">
    <source>
        <dbReference type="Proteomes" id="UP000566819"/>
    </source>
</evidence>
<dbReference type="NCBIfam" id="TIGR01571">
    <property type="entry name" value="A_thal_Cys_rich"/>
    <property type="match status" value="1"/>
</dbReference>
<dbReference type="PANTHER" id="PTHR15907">
    <property type="entry name" value="DUF614 FAMILY PROTEIN-RELATED"/>
    <property type="match status" value="1"/>
</dbReference>
<dbReference type="OrthoDB" id="1045822at2759"/>
<sequence>MAEKQVPIQPAPVAQQPTAPGAPVYKQMTAVTGTENWTSDIFDCFTGEDNLFLKAWCCPCFVFGKTEARRRDPSLASYESINNDCLLWFGAHCCSISFILTFLKRQEIREEYHLKGDAVTDCLFSAFCQCCTLVQQEKEVIAKQREAGVTSQGYQAPAAMTTGQ</sequence>
<dbReference type="AlphaFoldDB" id="A0A8H4RAU9"/>
<dbReference type="EMBL" id="JAAMPI010001262">
    <property type="protein sequence ID" value="KAF4625936.1"/>
    <property type="molecule type" value="Genomic_DNA"/>
</dbReference>
<gene>
    <name evidence="2" type="ORF">G7Y89_g12227</name>
</gene>